<feature type="compositionally biased region" description="Pro residues" evidence="1">
    <location>
        <begin position="230"/>
        <end position="240"/>
    </location>
</feature>
<feature type="region of interest" description="Disordered" evidence="1">
    <location>
        <begin position="230"/>
        <end position="252"/>
    </location>
</feature>
<comment type="caution">
    <text evidence="3">The sequence shown here is derived from an EMBL/GenBank/DDBJ whole genome shotgun (WGS) entry which is preliminary data.</text>
</comment>
<dbReference type="Proteomes" id="UP000693946">
    <property type="component" value="Linkage Group LG5"/>
</dbReference>
<dbReference type="InterPro" id="IPR000922">
    <property type="entry name" value="Lectin_gal-bd_dom"/>
</dbReference>
<gene>
    <name evidence="3" type="ORF">JOB18_029305</name>
</gene>
<dbReference type="GO" id="GO:0030246">
    <property type="term" value="F:carbohydrate binding"/>
    <property type="evidence" value="ECO:0007669"/>
    <property type="project" value="InterPro"/>
</dbReference>
<evidence type="ECO:0000313" key="4">
    <source>
        <dbReference type="Proteomes" id="UP000693946"/>
    </source>
</evidence>
<proteinExistence type="predicted"/>
<dbReference type="AlphaFoldDB" id="A0AAV6QIK0"/>
<dbReference type="EMBL" id="JAGKHQ010000017">
    <property type="protein sequence ID" value="KAG7490161.1"/>
    <property type="molecule type" value="Genomic_DNA"/>
</dbReference>
<accession>A0AAV6QIK0</accession>
<feature type="domain" description="SUEL-type lectin" evidence="2">
    <location>
        <begin position="136"/>
        <end position="229"/>
    </location>
</feature>
<evidence type="ECO:0000259" key="2">
    <source>
        <dbReference type="PROSITE" id="PS50228"/>
    </source>
</evidence>
<dbReference type="CDD" id="cd22823">
    <property type="entry name" value="Gal_Rha_Lectin"/>
    <property type="match status" value="1"/>
</dbReference>
<evidence type="ECO:0000256" key="1">
    <source>
        <dbReference type="SAM" id="MobiDB-lite"/>
    </source>
</evidence>
<dbReference type="Pfam" id="PF02140">
    <property type="entry name" value="SUEL_Lectin"/>
    <property type="match status" value="1"/>
</dbReference>
<name>A0AAV6QIK0_SOLSE</name>
<organism evidence="3 4">
    <name type="scientific">Solea senegalensis</name>
    <name type="common">Senegalese sole</name>
    <dbReference type="NCBI Taxonomy" id="28829"/>
    <lineage>
        <taxon>Eukaryota</taxon>
        <taxon>Metazoa</taxon>
        <taxon>Chordata</taxon>
        <taxon>Craniata</taxon>
        <taxon>Vertebrata</taxon>
        <taxon>Euteleostomi</taxon>
        <taxon>Actinopterygii</taxon>
        <taxon>Neopterygii</taxon>
        <taxon>Teleostei</taxon>
        <taxon>Neoteleostei</taxon>
        <taxon>Acanthomorphata</taxon>
        <taxon>Carangaria</taxon>
        <taxon>Pleuronectiformes</taxon>
        <taxon>Pleuronectoidei</taxon>
        <taxon>Soleidae</taxon>
        <taxon>Solea</taxon>
    </lineage>
</organism>
<feature type="compositionally biased region" description="Basic and acidic residues" evidence="1">
    <location>
        <begin position="242"/>
        <end position="252"/>
    </location>
</feature>
<dbReference type="PROSITE" id="PS50228">
    <property type="entry name" value="SUEL_LECTIN"/>
    <property type="match status" value="1"/>
</dbReference>
<keyword evidence="4" id="KW-1185">Reference proteome</keyword>
<evidence type="ECO:0000313" key="3">
    <source>
        <dbReference type="EMBL" id="KAG7490161.1"/>
    </source>
</evidence>
<reference evidence="3 4" key="1">
    <citation type="journal article" date="2021" name="Sci. Rep.">
        <title>Chromosome anchoring in Senegalese sole (Solea senegalensis) reveals sex-associated markers and genome rearrangements in flatfish.</title>
        <authorList>
            <person name="Guerrero-Cozar I."/>
            <person name="Gomez-Garrido J."/>
            <person name="Berbel C."/>
            <person name="Martinez-Blanch J.F."/>
            <person name="Alioto T."/>
            <person name="Claros M.G."/>
            <person name="Gagnaire P.A."/>
            <person name="Manchado M."/>
        </authorList>
    </citation>
    <scope>NUCLEOTIDE SEQUENCE [LARGE SCALE GENOMIC DNA]</scope>
    <source>
        <strain evidence="3">Sse05_10M</strain>
    </source>
</reference>
<protein>
    <submittedName>
        <fullName evidence="3">L-rhamnose-binding lectin SML-like</fullName>
    </submittedName>
</protein>
<sequence length="252" mass="28453">MFSFQVLSVLMRKMKENEEQLGLKVVKVPKPAALQRCLRVLHVCHICGRRPPTCLQLGEGGGWRQASARLHVCCEDKHIKTWMSRCHSHFPMVSRWRTEERSLRDNKMVPLRLVAFGLLAAAWYFTRATEGEVIYACLNDTAEMSCDVGSKINLEHILYKVGVGTRCGEGKRHPDDGPDNYCSFPWAEMVVEDLCGNKRSCNVPVTDRVFGEYDCLEQTRYLEVSYTCAKPPPPPPPAPLKPDCEDKPAADA</sequence>